<gene>
    <name evidence="3" type="ORF">IAR55_006212</name>
</gene>
<name>A0AAW0YK34_9TREE</name>
<dbReference type="Proteomes" id="UP001388673">
    <property type="component" value="Unassembled WGS sequence"/>
</dbReference>
<comment type="caution">
    <text evidence="3">The sequence shown here is derived from an EMBL/GenBank/DDBJ whole genome shotgun (WGS) entry which is preliminary data.</text>
</comment>
<feature type="region of interest" description="Disordered" evidence="1">
    <location>
        <begin position="182"/>
        <end position="223"/>
    </location>
</feature>
<evidence type="ECO:0000313" key="4">
    <source>
        <dbReference type="Proteomes" id="UP001388673"/>
    </source>
</evidence>
<dbReference type="KEGG" id="kne:92183470"/>
<organism evidence="3 4">
    <name type="scientific">Kwoniella newhampshirensis</name>
    <dbReference type="NCBI Taxonomy" id="1651941"/>
    <lineage>
        <taxon>Eukaryota</taxon>
        <taxon>Fungi</taxon>
        <taxon>Dikarya</taxon>
        <taxon>Basidiomycota</taxon>
        <taxon>Agaricomycotina</taxon>
        <taxon>Tremellomycetes</taxon>
        <taxon>Tremellales</taxon>
        <taxon>Cryptococcaceae</taxon>
        <taxon>Kwoniella</taxon>
    </lineage>
</organism>
<evidence type="ECO:0000256" key="1">
    <source>
        <dbReference type="SAM" id="MobiDB-lite"/>
    </source>
</evidence>
<dbReference type="EMBL" id="JBCAWK010000012">
    <property type="protein sequence ID" value="KAK8845499.1"/>
    <property type="molecule type" value="Genomic_DNA"/>
</dbReference>
<keyword evidence="2" id="KW-0472">Membrane</keyword>
<reference evidence="3 4" key="1">
    <citation type="journal article" date="2024" name="bioRxiv">
        <title>Comparative genomics of Cryptococcus and Kwoniella reveals pathogenesis evolution and contrasting karyotype dynamics via intercentromeric recombination or chromosome fusion.</title>
        <authorList>
            <person name="Coelho M.A."/>
            <person name="David-Palma M."/>
            <person name="Shea T."/>
            <person name="Bowers K."/>
            <person name="McGinley-Smith S."/>
            <person name="Mohammad A.W."/>
            <person name="Gnirke A."/>
            <person name="Yurkov A.M."/>
            <person name="Nowrousian M."/>
            <person name="Sun S."/>
            <person name="Cuomo C.A."/>
            <person name="Heitman J."/>
        </authorList>
    </citation>
    <scope>NUCLEOTIDE SEQUENCE [LARGE SCALE GENOMIC DNA]</scope>
    <source>
        <strain evidence="3 4">CBS 13917</strain>
    </source>
</reference>
<keyword evidence="2" id="KW-0812">Transmembrane</keyword>
<evidence type="ECO:0000313" key="3">
    <source>
        <dbReference type="EMBL" id="KAK8845499.1"/>
    </source>
</evidence>
<sequence>MDRGFQDRNTTNPICGPLFLELADKKHLGSSGQLWSAQLSCMTMNSSASVIVTSASRPRSDHLTSSTSLLPKPSEPAPHLYLSFKSINATPTEFATSSPFTINATTTATATATAIASSIPSPTPPSSNPLDSTSLHSFARSLSTYITCGAAILGIVILIWMGTWFWRCQRRKQRFQAYDKDEHYNNDDGEEGTRIRSREGSSRSSEEDGPQFREGEDGDGAPP</sequence>
<keyword evidence="2" id="KW-1133">Transmembrane helix</keyword>
<protein>
    <recommendedName>
        <fullName evidence="5">Mid2 domain-containing protein</fullName>
    </recommendedName>
</protein>
<dbReference type="GeneID" id="92183470"/>
<feature type="compositionally biased region" description="Basic and acidic residues" evidence="1">
    <location>
        <begin position="182"/>
        <end position="215"/>
    </location>
</feature>
<evidence type="ECO:0008006" key="5">
    <source>
        <dbReference type="Google" id="ProtNLM"/>
    </source>
</evidence>
<proteinExistence type="predicted"/>
<keyword evidence="4" id="KW-1185">Reference proteome</keyword>
<accession>A0AAW0YK34</accession>
<dbReference type="RefSeq" id="XP_066800307.1">
    <property type="nucleotide sequence ID" value="XM_066949299.1"/>
</dbReference>
<dbReference type="AlphaFoldDB" id="A0AAW0YK34"/>
<evidence type="ECO:0000256" key="2">
    <source>
        <dbReference type="SAM" id="Phobius"/>
    </source>
</evidence>
<feature type="transmembrane region" description="Helical" evidence="2">
    <location>
        <begin position="142"/>
        <end position="166"/>
    </location>
</feature>